<gene>
    <name evidence="2" type="ORF">K9D25_03105</name>
</gene>
<dbReference type="AlphaFoldDB" id="A0A9E6ZZT5"/>
<evidence type="ECO:0000313" key="2">
    <source>
        <dbReference type="EMBL" id="UOK71730.1"/>
    </source>
</evidence>
<dbReference type="EMBL" id="CP083239">
    <property type="protein sequence ID" value="UOK71730.1"/>
    <property type="molecule type" value="Genomic_DNA"/>
</dbReference>
<accession>A0A9E6ZZT5</accession>
<name>A0A9E6ZZT5_9HYPH</name>
<keyword evidence="1" id="KW-0812">Transmembrane</keyword>
<dbReference type="InterPro" id="IPR001940">
    <property type="entry name" value="Peptidase_S1C"/>
</dbReference>
<evidence type="ECO:0000313" key="3">
    <source>
        <dbReference type="Proteomes" id="UP000831684"/>
    </source>
</evidence>
<dbReference type="Pfam" id="PF13365">
    <property type="entry name" value="Trypsin_2"/>
    <property type="match status" value="1"/>
</dbReference>
<keyword evidence="1" id="KW-1133">Transmembrane helix</keyword>
<dbReference type="GO" id="GO:0004252">
    <property type="term" value="F:serine-type endopeptidase activity"/>
    <property type="evidence" value="ECO:0007669"/>
    <property type="project" value="InterPro"/>
</dbReference>
<evidence type="ECO:0000256" key="1">
    <source>
        <dbReference type="SAM" id="Phobius"/>
    </source>
</evidence>
<dbReference type="Gene3D" id="2.40.10.120">
    <property type="match status" value="1"/>
</dbReference>
<keyword evidence="2" id="KW-0645">Protease</keyword>
<dbReference type="PRINTS" id="PR00834">
    <property type="entry name" value="PROTEASES2C"/>
</dbReference>
<protein>
    <submittedName>
        <fullName evidence="2">Serine protease</fullName>
    </submittedName>
</protein>
<sequence>MGEDGSHHRCHAAVAVTPLQFVTTPANLADCRRLPLPTPIWPQKVAAWCRASEGLGMRYGMMAIAVAASVVFGGLSYAAYRDMPAPPAASFSVKIDFADGHGSGAHIGSGYIVTAAHVADGREVKVVTDTGVTREAKVLWSNKDYDVALLRIDDFADVQSVTLSCEPLAPGSHYVAYGNPGSVDFVRAAGEVVGKAERRGPWAEVVTVNGTIVQGMSGGGVLVSGRLAGITVGVQSVALGGMFPSITGFGFVVPGSAICGLMGR</sequence>
<keyword evidence="2" id="KW-0378">Hydrolase</keyword>
<keyword evidence="1" id="KW-0472">Membrane</keyword>
<dbReference type="SUPFAM" id="SSF50494">
    <property type="entry name" value="Trypsin-like serine proteases"/>
    <property type="match status" value="1"/>
</dbReference>
<feature type="transmembrane region" description="Helical" evidence="1">
    <location>
        <begin position="59"/>
        <end position="80"/>
    </location>
</feature>
<dbReference type="GO" id="GO:0006508">
    <property type="term" value="P:proteolysis"/>
    <property type="evidence" value="ECO:0007669"/>
    <property type="project" value="UniProtKB-KW"/>
</dbReference>
<dbReference type="Proteomes" id="UP000831684">
    <property type="component" value="Chromosome"/>
</dbReference>
<dbReference type="RefSeq" id="WP_244379134.1">
    <property type="nucleotide sequence ID" value="NZ_CP083239.1"/>
</dbReference>
<proteinExistence type="predicted"/>
<dbReference type="InterPro" id="IPR009003">
    <property type="entry name" value="Peptidase_S1_PA"/>
</dbReference>
<dbReference type="KEGG" id="apol:K9D25_03105"/>
<reference evidence="2" key="1">
    <citation type="submission" date="2021-09" db="EMBL/GenBank/DDBJ databases">
        <title>Network and meta-omics reveal the key degrader and cooperation patterns in an efficient 1,4-dioxane-degrading microbial community.</title>
        <authorList>
            <person name="Dai C."/>
        </authorList>
    </citation>
    <scope>NUCLEOTIDE SEQUENCE</scope>
    <source>
        <strain evidence="2">ZM13</strain>
    </source>
</reference>
<organism evidence="2 3">
    <name type="scientific">Ancylobacter polymorphus</name>
    <dbReference type="NCBI Taxonomy" id="223390"/>
    <lineage>
        <taxon>Bacteria</taxon>
        <taxon>Pseudomonadati</taxon>
        <taxon>Pseudomonadota</taxon>
        <taxon>Alphaproteobacteria</taxon>
        <taxon>Hyphomicrobiales</taxon>
        <taxon>Xanthobacteraceae</taxon>
        <taxon>Ancylobacter</taxon>
    </lineage>
</organism>